<dbReference type="InterPro" id="IPR015943">
    <property type="entry name" value="WD40/YVTN_repeat-like_dom_sf"/>
</dbReference>
<sequence>MDDAPQQAVWTPPTFNLSAAPSEACLFELSSAEENFARCAKIAPDGSSFIAQCEDHSLQIYDFSKYAFDSSLYRGIGRPDVALQLRASYRIVDHRERQIAPHSLAFASSGERLYCGFEDAIEVFDVGYPGEGTRLHTTPSKKSKDGLKGIISALAFSNYHSTSDELLFAAGSLTPVTGNIALFSGDGDKGPLMFVGGGPGAGVTQLQFNNYRPYMLYAAYRGNASGLIYSWDIRSRIDEPLAIYDGRPESDALYVRDETERPTSSPKAKNQKLRFDVDIGGRYIGSGNWAGEVMLFDAETVETTLSQNVDSMDGGYEDDLTTLTIPPILRFNGHQDTVASVAFQPWRAELLTVSGSRHFDLGEEDSSEDEDEDLIEDDVGRGSAKAVVKRKGPTVLDNSIKLWNVAPPI</sequence>
<dbReference type="PANTHER" id="PTHR13211:SF0">
    <property type="entry name" value="TELOMERASE CAJAL BODY PROTEIN 1"/>
    <property type="match status" value="1"/>
</dbReference>
<dbReference type="Gene3D" id="2.130.10.10">
    <property type="entry name" value="YVTN repeat-like/Quinoprotein amine dehydrogenase"/>
    <property type="match status" value="1"/>
</dbReference>
<evidence type="ECO:0000313" key="2">
    <source>
        <dbReference type="Proteomes" id="UP000290288"/>
    </source>
</evidence>
<dbReference type="EMBL" id="SDEE01000047">
    <property type="protein sequence ID" value="RXW23266.1"/>
    <property type="molecule type" value="Genomic_DNA"/>
</dbReference>
<accession>A0A4Q2DU65</accession>
<gene>
    <name evidence="1" type="ORF">EST38_g2609</name>
</gene>
<keyword evidence="2" id="KW-1185">Reference proteome</keyword>
<comment type="caution">
    <text evidence="1">The sequence shown here is derived from an EMBL/GenBank/DDBJ whole genome shotgun (WGS) entry which is preliminary data.</text>
</comment>
<dbReference type="Proteomes" id="UP000290288">
    <property type="component" value="Unassembled WGS sequence"/>
</dbReference>
<dbReference type="OrthoDB" id="239865at2759"/>
<evidence type="ECO:0008006" key="3">
    <source>
        <dbReference type="Google" id="ProtNLM"/>
    </source>
</evidence>
<dbReference type="STRING" id="2316362.A0A4Q2DU65"/>
<dbReference type="InterPro" id="IPR001680">
    <property type="entry name" value="WD40_rpt"/>
</dbReference>
<dbReference type="AlphaFoldDB" id="A0A4Q2DU65"/>
<dbReference type="InterPro" id="IPR051150">
    <property type="entry name" value="SWT21/TCAB1_mRNA_Telomere"/>
</dbReference>
<proteinExistence type="predicted"/>
<evidence type="ECO:0000313" key="1">
    <source>
        <dbReference type="EMBL" id="RXW23266.1"/>
    </source>
</evidence>
<name>A0A4Q2DU65_9AGAR</name>
<reference evidence="1 2" key="1">
    <citation type="submission" date="2019-01" db="EMBL/GenBank/DDBJ databases">
        <title>Draft genome sequence of Psathyrella aberdarensis IHI B618.</title>
        <authorList>
            <person name="Buettner E."/>
            <person name="Kellner H."/>
        </authorList>
    </citation>
    <scope>NUCLEOTIDE SEQUENCE [LARGE SCALE GENOMIC DNA]</scope>
    <source>
        <strain evidence="1 2">IHI B618</strain>
    </source>
</reference>
<protein>
    <recommendedName>
        <fullName evidence="3">Telomerase Cajal body protein 1</fullName>
    </recommendedName>
</protein>
<dbReference type="SMART" id="SM00320">
    <property type="entry name" value="WD40"/>
    <property type="match status" value="4"/>
</dbReference>
<dbReference type="PANTHER" id="PTHR13211">
    <property type="entry name" value="TELOMERASE CAJAL BODY PROTEIN 1"/>
    <property type="match status" value="1"/>
</dbReference>
<dbReference type="SUPFAM" id="SSF69322">
    <property type="entry name" value="Tricorn protease domain 2"/>
    <property type="match status" value="1"/>
</dbReference>
<organism evidence="1 2">
    <name type="scientific">Candolleomyces aberdarensis</name>
    <dbReference type="NCBI Taxonomy" id="2316362"/>
    <lineage>
        <taxon>Eukaryota</taxon>
        <taxon>Fungi</taxon>
        <taxon>Dikarya</taxon>
        <taxon>Basidiomycota</taxon>
        <taxon>Agaricomycotina</taxon>
        <taxon>Agaricomycetes</taxon>
        <taxon>Agaricomycetidae</taxon>
        <taxon>Agaricales</taxon>
        <taxon>Agaricineae</taxon>
        <taxon>Psathyrellaceae</taxon>
        <taxon>Candolleomyces</taxon>
    </lineage>
</organism>